<dbReference type="InterPro" id="IPR024075">
    <property type="entry name" value="DNA-dir_RNA_pol_helix_hairp_sf"/>
</dbReference>
<organism evidence="12 13">
    <name type="scientific">Lepraria finkii</name>
    <dbReference type="NCBI Taxonomy" id="1340010"/>
    <lineage>
        <taxon>Eukaryota</taxon>
        <taxon>Fungi</taxon>
        <taxon>Dikarya</taxon>
        <taxon>Ascomycota</taxon>
        <taxon>Pezizomycotina</taxon>
        <taxon>Lecanoromycetes</taxon>
        <taxon>OSLEUM clade</taxon>
        <taxon>Lecanoromycetidae</taxon>
        <taxon>Lecanorales</taxon>
        <taxon>Lecanorineae</taxon>
        <taxon>Stereocaulaceae</taxon>
        <taxon>Lepraria</taxon>
    </lineage>
</organism>
<evidence type="ECO:0000256" key="9">
    <source>
        <dbReference type="RuleBase" id="RU003805"/>
    </source>
</evidence>
<feature type="domain" description="DNA-directed RNA polymerase N-terminal" evidence="11">
    <location>
        <begin position="369"/>
        <end position="685"/>
    </location>
</feature>
<evidence type="ECO:0000256" key="10">
    <source>
        <dbReference type="SAM" id="MobiDB-lite"/>
    </source>
</evidence>
<sequence>MFARASRRSLQNDAFKQPAPNAEIPHLPFLCPTLFTRQSHGRKRSTTFRPWSKSELKQLRARVTRHTIANGPQHSRSLTSAAAVECEPHQDFHIPWEPTSYSRQNTPPSFNGQSKATLRPFDPQKSPIIINDTLSTYPKKFRSMDAISGDINEIHQTLHACLQVGRLERAAGLVRRLNQIYKTDAPGLLAAHNDYVKELSHRIVQTGDQQLLQDLQRWFEVELCGTGVMPTEVTYALMIQASLQASDAKKARTVRRYVGLAEKAGLVEETMELLSALERSGVANANSTSTVPSQSLSESHGPLPQVADEAPEVPHTASNRTVDAIPEIRKTPQKGYGLLTLRKSLALLPNPGNLTPSDYLNRTDGENEERQRSLERNTLEAAMERWQAEDAHLKSIGVNSGLSNSTIGGMMWQWHEKLILVIRDEIRKSHEAEKNRARSKSDLDRLLWAPYLQSLAPDKMSAVTILTAMKCCSTDTGDERGLRLQQVVLKIGDAVQHECLAERLRNNKRLANWRDLANMTKAPTQKNSRAKLANESISLDHGHLEWEKATRIRLGAVLLSHLMDIAKVQVSREDPVTKEKVSESQPVFFHTYQYILGKRVGVVRLNSAVVERLARGPVTSALAKYLPMVAEPRPWVGYREGGFLEHSVPVVRIDYSDTHAKRYAIKASQNGDMSQIFAGLDILGKTPWKINRFVFDTMLKVWNTGEAFAKIPPEDPPSEFPDAPPASNEPGARAAWLRQQREFHNHRSGLRSQRCFQNFQLEVARAYLNETFYFPHNIDFRGRAYPLAPFMNHMGSDNCRGLLLFAKGKELTTEGLWWLKVHLANVYGYDKASFNERLQFTEDHRAEIYESATNPLGGSRWWLDAEDPWQCLAACNELKNALDLPDPTRYVCQLPIHQDGTCNGLQHYAALGGDVAGAQQVNLEPGQRPSDVYTGVAEIVKAKVAEHAVQGNELAKALEGKISRKIVKQTVMTNVYGVTFVGAKRQVQRQLDELFPDFPDTWPVNRRLAASYIAKEIFTGLSSMFTGAHNIQYWLTDCAARISESIAPEQVAYLGNIAKGVKVPSQFKSKTLKGTPKNDIAAFKSSVVWTTPLKMPVVQPYRKETSRRISTHLQKISILGKSAADPVHKAKQVQAFPPNFIHSLDATHMFLTALKCDEVGLTFAAIHDSFWTHAGDIDTMNRIIRDAFIRMHSEDIIGRLSAEFKARYKDFMHLASVPSDSSIGQKILAWRRDEYRLKKVKQTAATKTKKLDARKWDEMLLEHRRMTLLASEDPQDREEGEKMITPGRIFDEAADEKALAPTDVKIATIGGMSPSTADSSMRSAKLKANQQIEVGDLENAEAAESATGEYVADIASEAGLETPKAAEAVAVEDDPEDADIEANHEDEKPDLKTDEKKKKKYTKVWLWLPLTFPPVPKKGDFDVTRLKNSQYFFS</sequence>
<feature type="region of interest" description="Disordered" evidence="10">
    <location>
        <begin position="1"/>
        <end position="22"/>
    </location>
</feature>
<dbReference type="Pfam" id="PF14700">
    <property type="entry name" value="RPOL_N"/>
    <property type="match status" value="1"/>
</dbReference>
<feature type="compositionally biased region" description="Pro residues" evidence="10">
    <location>
        <begin position="714"/>
        <end position="724"/>
    </location>
</feature>
<dbReference type="Pfam" id="PF00940">
    <property type="entry name" value="RNA_pol"/>
    <property type="match status" value="1"/>
</dbReference>
<protein>
    <recommendedName>
        <fullName evidence="3 9">DNA-directed RNA polymerase</fullName>
        <ecNumber evidence="3 9">2.7.7.6</ecNumber>
    </recommendedName>
</protein>
<keyword evidence="7 9" id="KW-0804">Transcription</keyword>
<comment type="function">
    <text evidence="1 9">DNA-dependent RNA polymerase catalyzes the transcription of DNA into RNA using the four ribonucleoside triphosphates as substrates.</text>
</comment>
<comment type="catalytic activity">
    <reaction evidence="8 9">
        <text>RNA(n) + a ribonucleoside 5'-triphosphate = RNA(n+1) + diphosphate</text>
        <dbReference type="Rhea" id="RHEA:21248"/>
        <dbReference type="Rhea" id="RHEA-COMP:14527"/>
        <dbReference type="Rhea" id="RHEA-COMP:17342"/>
        <dbReference type="ChEBI" id="CHEBI:33019"/>
        <dbReference type="ChEBI" id="CHEBI:61557"/>
        <dbReference type="ChEBI" id="CHEBI:140395"/>
        <dbReference type="EC" id="2.7.7.6"/>
    </reaction>
</comment>
<feature type="region of interest" description="Disordered" evidence="10">
    <location>
        <begin position="1370"/>
        <end position="1398"/>
    </location>
</feature>
<evidence type="ECO:0000259" key="11">
    <source>
        <dbReference type="SMART" id="SM01311"/>
    </source>
</evidence>
<dbReference type="Gene3D" id="1.10.150.20">
    <property type="entry name" value="5' to 3' exonuclease, C-terminal subdomain"/>
    <property type="match status" value="1"/>
</dbReference>
<dbReference type="SMART" id="SM01311">
    <property type="entry name" value="RPOL_N"/>
    <property type="match status" value="1"/>
</dbReference>
<dbReference type="Gene3D" id="1.10.287.280">
    <property type="match status" value="1"/>
</dbReference>
<dbReference type="PROSITE" id="PS00489">
    <property type="entry name" value="RNA_POL_PHAGE_2"/>
    <property type="match status" value="1"/>
</dbReference>
<evidence type="ECO:0000256" key="5">
    <source>
        <dbReference type="ARBA" id="ARBA00022679"/>
    </source>
</evidence>
<feature type="region of interest" description="Disordered" evidence="10">
    <location>
        <begin position="352"/>
        <end position="372"/>
    </location>
</feature>
<comment type="similarity">
    <text evidence="2 9">Belongs to the phage and mitochondrial RNA polymerase family.</text>
</comment>
<dbReference type="InterPro" id="IPR046950">
    <property type="entry name" value="DNA-dir_Rpol_C_phage-type"/>
</dbReference>
<keyword evidence="4 9" id="KW-0240">DNA-directed RNA polymerase</keyword>
<dbReference type="EMBL" id="JBHFEH010000093">
    <property type="protein sequence ID" value="KAL2047820.1"/>
    <property type="molecule type" value="Genomic_DNA"/>
</dbReference>
<feature type="region of interest" description="Disordered" evidence="10">
    <location>
        <begin position="283"/>
        <end position="307"/>
    </location>
</feature>
<keyword evidence="13" id="KW-1185">Reference proteome</keyword>
<dbReference type="InterPro" id="IPR037159">
    <property type="entry name" value="RNA_POL_N_sf"/>
</dbReference>
<dbReference type="PANTHER" id="PTHR10102:SF0">
    <property type="entry name" value="DNA-DIRECTED RNA POLYMERASE, MITOCHONDRIAL"/>
    <property type="match status" value="1"/>
</dbReference>
<dbReference type="SUPFAM" id="SSF56672">
    <property type="entry name" value="DNA/RNA polymerases"/>
    <property type="match status" value="1"/>
</dbReference>
<evidence type="ECO:0000256" key="8">
    <source>
        <dbReference type="ARBA" id="ARBA00048552"/>
    </source>
</evidence>
<dbReference type="EC" id="2.7.7.6" evidence="3 9"/>
<comment type="caution">
    <text evidence="12">The sequence shown here is derived from an EMBL/GenBank/DDBJ whole genome shotgun (WGS) entry which is preliminary data.</text>
</comment>
<feature type="compositionally biased region" description="Polar residues" evidence="10">
    <location>
        <begin position="283"/>
        <end position="298"/>
    </location>
</feature>
<evidence type="ECO:0000313" key="12">
    <source>
        <dbReference type="EMBL" id="KAL2047820.1"/>
    </source>
</evidence>
<evidence type="ECO:0000256" key="6">
    <source>
        <dbReference type="ARBA" id="ARBA00022695"/>
    </source>
</evidence>
<evidence type="ECO:0000256" key="7">
    <source>
        <dbReference type="ARBA" id="ARBA00023163"/>
    </source>
</evidence>
<feature type="compositionally biased region" description="Basic and acidic residues" evidence="10">
    <location>
        <begin position="1381"/>
        <end position="1396"/>
    </location>
</feature>
<dbReference type="PANTHER" id="PTHR10102">
    <property type="entry name" value="DNA-DIRECTED RNA POLYMERASE, MITOCHONDRIAL"/>
    <property type="match status" value="1"/>
</dbReference>
<dbReference type="InterPro" id="IPR043502">
    <property type="entry name" value="DNA/RNA_pol_sf"/>
</dbReference>
<keyword evidence="6 9" id="KW-0548">Nucleotidyltransferase</keyword>
<reference evidence="12 13" key="1">
    <citation type="submission" date="2024-09" db="EMBL/GenBank/DDBJ databases">
        <title>Rethinking Asexuality: The Enigmatic Case of Functional Sexual Genes in Lepraria (Stereocaulaceae).</title>
        <authorList>
            <person name="Doellman M."/>
            <person name="Sun Y."/>
            <person name="Barcenas-Pena A."/>
            <person name="Lumbsch H.T."/>
            <person name="Grewe F."/>
        </authorList>
    </citation>
    <scope>NUCLEOTIDE SEQUENCE [LARGE SCALE GENOMIC DNA]</scope>
    <source>
        <strain evidence="12 13">Grewe 0041</strain>
    </source>
</reference>
<dbReference type="InterPro" id="IPR029262">
    <property type="entry name" value="RPOL_N"/>
</dbReference>
<evidence type="ECO:0000256" key="2">
    <source>
        <dbReference type="ARBA" id="ARBA00009493"/>
    </source>
</evidence>
<proteinExistence type="inferred from homology"/>
<name>A0ABR4ARE8_9LECA</name>
<accession>A0ABR4ARE8</accession>
<dbReference type="PROSITE" id="PS00900">
    <property type="entry name" value="RNA_POL_PHAGE_1"/>
    <property type="match status" value="1"/>
</dbReference>
<gene>
    <name evidence="12" type="ORF">ABVK25_011321</name>
</gene>
<feature type="compositionally biased region" description="Acidic residues" evidence="10">
    <location>
        <begin position="1370"/>
        <end position="1380"/>
    </location>
</feature>
<dbReference type="Proteomes" id="UP001590951">
    <property type="component" value="Unassembled WGS sequence"/>
</dbReference>
<dbReference type="Gene3D" id="1.10.1320.10">
    <property type="entry name" value="DNA-directed RNA polymerase, N-terminal domain"/>
    <property type="match status" value="1"/>
</dbReference>
<keyword evidence="5 9" id="KW-0808">Transferase</keyword>
<dbReference type="Gene3D" id="1.10.287.260">
    <property type="match status" value="1"/>
</dbReference>
<feature type="region of interest" description="Disordered" evidence="10">
    <location>
        <begin position="713"/>
        <end position="732"/>
    </location>
</feature>
<evidence type="ECO:0000256" key="4">
    <source>
        <dbReference type="ARBA" id="ARBA00022478"/>
    </source>
</evidence>
<evidence type="ECO:0000313" key="13">
    <source>
        <dbReference type="Proteomes" id="UP001590951"/>
    </source>
</evidence>
<feature type="compositionally biased region" description="Basic and acidic residues" evidence="10">
    <location>
        <begin position="361"/>
        <end position="372"/>
    </location>
</feature>
<dbReference type="InterPro" id="IPR002092">
    <property type="entry name" value="DNA-dir_Rpol_phage-type"/>
</dbReference>
<evidence type="ECO:0000256" key="1">
    <source>
        <dbReference type="ARBA" id="ARBA00004026"/>
    </source>
</evidence>
<evidence type="ECO:0000256" key="3">
    <source>
        <dbReference type="ARBA" id="ARBA00012418"/>
    </source>
</evidence>